<dbReference type="KEGG" id="upv:EJN92_16110"/>
<dbReference type="Proteomes" id="UP000275663">
    <property type="component" value="Chromosome"/>
</dbReference>
<evidence type="ECO:0008006" key="3">
    <source>
        <dbReference type="Google" id="ProtNLM"/>
    </source>
</evidence>
<reference evidence="1 2" key="1">
    <citation type="journal article" date="2011" name="Int. J. Syst. Evol. Microbiol.">
        <title>Description of Undibacterium oligocarboniphilum sp. nov., isolated from purified water, and Undibacterium pigrum strain CCUG 49012 as the type strain of Undibacterium parvum sp. nov., and emended descriptions of the genus Undibacterium and the species Undibacterium pigrum.</title>
        <authorList>
            <person name="Eder W."/>
            <person name="Wanner G."/>
            <person name="Ludwig W."/>
            <person name="Busse H.J."/>
            <person name="Ziemke-Kageler F."/>
            <person name="Lang E."/>
        </authorList>
    </citation>
    <scope>NUCLEOTIDE SEQUENCE [LARGE SCALE GENOMIC DNA]</scope>
    <source>
        <strain evidence="1 2">DSM 23061</strain>
    </source>
</reference>
<evidence type="ECO:0000313" key="2">
    <source>
        <dbReference type="Proteomes" id="UP000275663"/>
    </source>
</evidence>
<sequence length="575" mass="63324">MLMTQLFDAATARKTQFKLIHKNSLLVLLTTTLFTLSSGAKADEHADLEQLRATTMSLIDALVDSGVLSRQRADKLIRDAEAKAKIKVAEANATDKIVLAPLPVVGADGKKVVRVAYVSEAVKSDMREQIKQEVLLQSKTERWGEPGALPEWMNRVKISGDVRARFESTRLDENNTPPGLAYTDGLYTRAADIVGNTLTGGKSTFNTQHDRSRMRLRARLGIDAQISEMVSTGITLTTGNTTDRTSTNQTLGQNFNKYSVVVDRAFVKLDPAPWLTASAGRIANPFFSTDLVWADDLNFEGVAMTLKPKVSEQLDTFFTAGWFPLRENSPGKAPGRELIGLQGGLAWTINAQTKMKLAAGLYQFRNVEATGETDESHATNSEYLVRYEYPEGFRQRGNTLFYINSKDDPNLNWGLASKFKEFNLTASIDFAQFSPLHVTVTGDYVKNRGFSRADIFARTGTAIDDGRDSGYQGKIQFGHPSMNARGNWNVSLAYRNLGSDAVLDAFTNSDFGLGGTNNKGVSLGASYAIDKNTWLSAKWMSSDVIDSMVPRTSASSFPKTKLAVDIFQFELNARF</sequence>
<name>A0A3S9HMP0_9BURK</name>
<evidence type="ECO:0000313" key="1">
    <source>
        <dbReference type="EMBL" id="AZP13383.1"/>
    </source>
</evidence>
<dbReference type="InterPro" id="IPR032638">
    <property type="entry name" value="Porin_5"/>
</dbReference>
<dbReference type="EMBL" id="CP034464">
    <property type="protein sequence ID" value="AZP13383.1"/>
    <property type="molecule type" value="Genomic_DNA"/>
</dbReference>
<dbReference type="AlphaFoldDB" id="A0A3S9HMP0"/>
<dbReference type="Pfam" id="PF16930">
    <property type="entry name" value="Porin_5"/>
    <property type="match status" value="1"/>
</dbReference>
<dbReference type="SUPFAM" id="SSF56935">
    <property type="entry name" value="Porins"/>
    <property type="match status" value="1"/>
</dbReference>
<gene>
    <name evidence="1" type="ORF">EJN92_16110</name>
</gene>
<protein>
    <recommendedName>
        <fullName evidence="3">Outer membrane receptor for ferric coprogen and ferric-rhodotorulic acid</fullName>
    </recommendedName>
</protein>
<proteinExistence type="predicted"/>
<organism evidence="1 2">
    <name type="scientific">Undibacterium parvum</name>
    <dbReference type="NCBI Taxonomy" id="401471"/>
    <lineage>
        <taxon>Bacteria</taxon>
        <taxon>Pseudomonadati</taxon>
        <taxon>Pseudomonadota</taxon>
        <taxon>Betaproteobacteria</taxon>
        <taxon>Burkholderiales</taxon>
        <taxon>Oxalobacteraceae</taxon>
        <taxon>Undibacterium</taxon>
    </lineage>
</organism>
<accession>A0A3S9HMP0</accession>
<keyword evidence="2" id="KW-1185">Reference proteome</keyword>